<dbReference type="InterPro" id="IPR013785">
    <property type="entry name" value="Aldolase_TIM"/>
</dbReference>
<dbReference type="SFLD" id="SFLDG01072">
    <property type="entry name" value="dehydrogenase_like"/>
    <property type="match status" value="1"/>
</dbReference>
<dbReference type="SFLD" id="SFLDG01067">
    <property type="entry name" value="SPASM/twitch_domain_containing"/>
    <property type="match status" value="1"/>
</dbReference>
<evidence type="ECO:0000256" key="1">
    <source>
        <dbReference type="ARBA" id="ARBA00001966"/>
    </source>
</evidence>
<dbReference type="InterPro" id="IPR058240">
    <property type="entry name" value="rSAM_sf"/>
</dbReference>
<dbReference type="InterPro" id="IPR023885">
    <property type="entry name" value="4Fe4S-binding_SPASM_dom"/>
</dbReference>
<evidence type="ECO:0000256" key="5">
    <source>
        <dbReference type="ARBA" id="ARBA00023004"/>
    </source>
</evidence>
<evidence type="ECO:0000259" key="8">
    <source>
        <dbReference type="PROSITE" id="PS51918"/>
    </source>
</evidence>
<dbReference type="PANTHER" id="PTHR43273">
    <property type="entry name" value="ANAEROBIC SULFATASE-MATURATING ENZYME HOMOLOG ASLB-RELATED"/>
    <property type="match status" value="1"/>
</dbReference>
<dbReference type="CDD" id="cd01335">
    <property type="entry name" value="Radical_SAM"/>
    <property type="match status" value="1"/>
</dbReference>
<comment type="cofactor">
    <cofactor evidence="1">
        <name>[4Fe-4S] cluster</name>
        <dbReference type="ChEBI" id="CHEBI:49883"/>
    </cofactor>
</comment>
<keyword evidence="5" id="KW-0408">Iron</keyword>
<reference evidence="9" key="1">
    <citation type="submission" date="2020-08" db="EMBL/GenBank/DDBJ databases">
        <authorList>
            <person name="Cejkova D."/>
            <person name="Kubasova T."/>
            <person name="Jahodarova E."/>
            <person name="Rychlik I."/>
        </authorList>
    </citation>
    <scope>NUCLEOTIDE SEQUENCE</scope>
    <source>
        <strain evidence="9">An559</strain>
    </source>
</reference>
<proteinExistence type="inferred from homology"/>
<dbReference type="RefSeq" id="WP_204447072.1">
    <property type="nucleotide sequence ID" value="NZ_JACJKY010000014.1"/>
</dbReference>
<dbReference type="Proteomes" id="UP000774750">
    <property type="component" value="Unassembled WGS sequence"/>
</dbReference>
<dbReference type="Pfam" id="PF13186">
    <property type="entry name" value="SPASM"/>
    <property type="match status" value="1"/>
</dbReference>
<protein>
    <submittedName>
        <fullName evidence="9">Anaerobic sulfatase maturase</fullName>
    </submittedName>
</protein>
<evidence type="ECO:0000256" key="2">
    <source>
        <dbReference type="ARBA" id="ARBA00022485"/>
    </source>
</evidence>
<dbReference type="AlphaFoldDB" id="A0A938X9U3"/>
<dbReference type="PANTHER" id="PTHR43273:SF3">
    <property type="entry name" value="ANAEROBIC SULFATASE-MATURATING ENZYME HOMOLOG ASLB-RELATED"/>
    <property type="match status" value="1"/>
</dbReference>
<dbReference type="CDD" id="cd21120">
    <property type="entry name" value="SPASM_anSME"/>
    <property type="match status" value="1"/>
</dbReference>
<dbReference type="SFLD" id="SFLDS00029">
    <property type="entry name" value="Radical_SAM"/>
    <property type="match status" value="1"/>
</dbReference>
<name>A0A938X9U3_9FIRM</name>
<dbReference type="InterPro" id="IPR023867">
    <property type="entry name" value="Sulphatase_maturase_rSAM"/>
</dbReference>
<keyword evidence="3" id="KW-0949">S-adenosyl-L-methionine</keyword>
<dbReference type="SUPFAM" id="SSF102114">
    <property type="entry name" value="Radical SAM enzymes"/>
    <property type="match status" value="1"/>
</dbReference>
<dbReference type="EMBL" id="JACJKY010000014">
    <property type="protein sequence ID" value="MBM6921289.1"/>
    <property type="molecule type" value="Genomic_DNA"/>
</dbReference>
<reference evidence="9" key="2">
    <citation type="journal article" date="2021" name="Sci. Rep.">
        <title>The distribution of antibiotic resistance genes in chicken gut microbiota commensals.</title>
        <authorList>
            <person name="Juricova H."/>
            <person name="Matiasovicova J."/>
            <person name="Kubasova T."/>
            <person name="Cejkova D."/>
            <person name="Rychlik I."/>
        </authorList>
    </citation>
    <scope>NUCLEOTIDE SEQUENCE</scope>
    <source>
        <strain evidence="9">An559</strain>
    </source>
</reference>
<comment type="caution">
    <text evidence="9">The sequence shown here is derived from an EMBL/GenBank/DDBJ whole genome shotgun (WGS) entry which is preliminary data.</text>
</comment>
<evidence type="ECO:0000256" key="7">
    <source>
        <dbReference type="ARBA" id="ARBA00023601"/>
    </source>
</evidence>
<keyword evidence="6" id="KW-0411">Iron-sulfur</keyword>
<dbReference type="InterPro" id="IPR034485">
    <property type="entry name" value="Anaerobic_Cys-type_sulfatase-m"/>
</dbReference>
<dbReference type="InterPro" id="IPR007197">
    <property type="entry name" value="rSAM"/>
</dbReference>
<dbReference type="NCBIfam" id="NF010321">
    <property type="entry name" value="PRK13758.1"/>
    <property type="match status" value="1"/>
</dbReference>
<gene>
    <name evidence="9" type="ORF">H6A12_08990</name>
</gene>
<keyword evidence="10" id="KW-1185">Reference proteome</keyword>
<dbReference type="NCBIfam" id="TIGR03942">
    <property type="entry name" value="sulfatase_rSAM"/>
    <property type="match status" value="1"/>
</dbReference>
<accession>A0A938X9U3</accession>
<evidence type="ECO:0000313" key="9">
    <source>
        <dbReference type="EMBL" id="MBM6921289.1"/>
    </source>
</evidence>
<dbReference type="Gene3D" id="3.20.20.70">
    <property type="entry name" value="Aldolase class I"/>
    <property type="match status" value="1"/>
</dbReference>
<dbReference type="SFLD" id="SFLDG01386">
    <property type="entry name" value="main_SPASM_domain-containing"/>
    <property type="match status" value="1"/>
</dbReference>
<keyword evidence="4" id="KW-0479">Metal-binding</keyword>
<dbReference type="InterPro" id="IPR047207">
    <property type="entry name" value="SPASM_anSME"/>
</dbReference>
<evidence type="ECO:0000256" key="4">
    <source>
        <dbReference type="ARBA" id="ARBA00022723"/>
    </source>
</evidence>
<dbReference type="GO" id="GO:0046872">
    <property type="term" value="F:metal ion binding"/>
    <property type="evidence" value="ECO:0007669"/>
    <property type="project" value="UniProtKB-KW"/>
</dbReference>
<sequence>MPAISMLIKPASSSCNMRCAYCFYSDVANRREIANYGIMSEETLEIIVKKAFAYADTMAAFGFQGGEPTLAGLDFFKKVIELQKKYNTKHIRVTNAIQTNGMTMNDEWAQFLHDNDFLVGLSLDGVQAVHDKYRLDAEGNGTFARVVNAARIMERHHVEFNILSTVNRDVAENIERIYYFFKKQKFSYLQFIPCLDELKTAGGHSYSLTPELYGEFLKKLFKLWYVDLNTNHPVSVRYFDNLVMMLAGYPPESCGMSGVCSCYFMIEADGSVYPCDFYVTDEWRIGNVHTDEFDVMLRSENARRFVETSYAVADDCKTCPYYRLCRGGCRRNREPIALGENTKNALCPAFYTFFEYAADDLAKVAQRIRRR</sequence>
<dbReference type="Pfam" id="PF04055">
    <property type="entry name" value="Radical_SAM"/>
    <property type="match status" value="1"/>
</dbReference>
<evidence type="ECO:0000256" key="3">
    <source>
        <dbReference type="ARBA" id="ARBA00022691"/>
    </source>
</evidence>
<feature type="domain" description="Radical SAM core" evidence="8">
    <location>
        <begin position="1"/>
        <end position="237"/>
    </location>
</feature>
<organism evidence="9 10">
    <name type="scientific">Merdimmobilis hominis</name>
    <dbReference type="NCBI Taxonomy" id="2897707"/>
    <lineage>
        <taxon>Bacteria</taxon>
        <taxon>Bacillati</taxon>
        <taxon>Bacillota</taxon>
        <taxon>Clostridia</taxon>
        <taxon>Eubacteriales</taxon>
        <taxon>Oscillospiraceae</taxon>
        <taxon>Merdimmobilis</taxon>
    </lineage>
</organism>
<keyword evidence="2" id="KW-0004">4Fe-4S</keyword>
<dbReference type="GO" id="GO:0016491">
    <property type="term" value="F:oxidoreductase activity"/>
    <property type="evidence" value="ECO:0007669"/>
    <property type="project" value="InterPro"/>
</dbReference>
<evidence type="ECO:0000256" key="6">
    <source>
        <dbReference type="ARBA" id="ARBA00023014"/>
    </source>
</evidence>
<dbReference type="SFLD" id="SFLDF00289">
    <property type="entry name" value="anaerobic_Cys-type_sulfatase-m"/>
    <property type="match status" value="1"/>
</dbReference>
<comment type="similarity">
    <text evidence="7">Belongs to the radical SAM superfamily. Anaerobic sulfatase-maturating enzyme family.</text>
</comment>
<dbReference type="PROSITE" id="PS51918">
    <property type="entry name" value="RADICAL_SAM"/>
    <property type="match status" value="1"/>
</dbReference>
<dbReference type="NCBIfam" id="TIGR04085">
    <property type="entry name" value="rSAM_more_4Fe4S"/>
    <property type="match status" value="1"/>
</dbReference>
<evidence type="ECO:0000313" key="10">
    <source>
        <dbReference type="Proteomes" id="UP000774750"/>
    </source>
</evidence>
<dbReference type="GO" id="GO:0051539">
    <property type="term" value="F:4 iron, 4 sulfur cluster binding"/>
    <property type="evidence" value="ECO:0007669"/>
    <property type="project" value="UniProtKB-KW"/>
</dbReference>
<dbReference type="SFLD" id="SFLDG01384">
    <property type="entry name" value="thioether_bond_formation_requi"/>
    <property type="match status" value="1"/>
</dbReference>